<dbReference type="Proteomes" id="UP001595932">
    <property type="component" value="Unassembled WGS sequence"/>
</dbReference>
<keyword evidence="1" id="KW-0472">Membrane</keyword>
<keyword evidence="1" id="KW-1133">Transmembrane helix</keyword>
<dbReference type="RefSeq" id="WP_377277262.1">
    <property type="nucleotide sequence ID" value="NZ_JBHSGL010000005.1"/>
</dbReference>
<evidence type="ECO:0000313" key="3">
    <source>
        <dbReference type="Proteomes" id="UP001595932"/>
    </source>
</evidence>
<comment type="caution">
    <text evidence="2">The sequence shown here is derived from an EMBL/GenBank/DDBJ whole genome shotgun (WGS) entry which is preliminary data.</text>
</comment>
<dbReference type="Pfam" id="PF06946">
    <property type="entry name" value="Phage_holin_5_1"/>
    <property type="match status" value="1"/>
</dbReference>
<reference evidence="3" key="1">
    <citation type="journal article" date="2019" name="Int. J. Syst. Evol. Microbiol.">
        <title>The Global Catalogue of Microorganisms (GCM) 10K type strain sequencing project: providing services to taxonomists for standard genome sequencing and annotation.</title>
        <authorList>
            <consortium name="The Broad Institute Genomics Platform"/>
            <consortium name="The Broad Institute Genome Sequencing Center for Infectious Disease"/>
            <person name="Wu L."/>
            <person name="Ma J."/>
        </authorList>
    </citation>
    <scope>NUCLEOTIDE SEQUENCE [LARGE SCALE GENOMIC DNA]</scope>
    <source>
        <strain evidence="3">CGMCC 1.12151</strain>
    </source>
</reference>
<sequence length="88" mass="9320">MVDILVLTSILVPLIAGLVEVVKNAVNMKVNFIPVVALLVGLLIGFLATPISDLDYVMRLWAGGLAGLASVGLFEVVKQREGTTKEGE</sequence>
<accession>A0ABV9MCB7</accession>
<keyword evidence="1" id="KW-0812">Transmembrane</keyword>
<feature type="transmembrane region" description="Helical" evidence="1">
    <location>
        <begin position="58"/>
        <end position="77"/>
    </location>
</feature>
<gene>
    <name evidence="2" type="ORF">ACFO5U_05100</name>
</gene>
<organism evidence="2 3">
    <name type="scientific">Planococcus dechangensis</name>
    <dbReference type="NCBI Taxonomy" id="1176255"/>
    <lineage>
        <taxon>Bacteria</taxon>
        <taxon>Bacillati</taxon>
        <taxon>Bacillota</taxon>
        <taxon>Bacilli</taxon>
        <taxon>Bacillales</taxon>
        <taxon>Caryophanaceae</taxon>
        <taxon>Planococcus</taxon>
    </lineage>
</organism>
<proteinExistence type="predicted"/>
<evidence type="ECO:0000313" key="2">
    <source>
        <dbReference type="EMBL" id="MFC4712218.1"/>
    </source>
</evidence>
<dbReference type="EMBL" id="JBHSGL010000005">
    <property type="protein sequence ID" value="MFC4712218.1"/>
    <property type="molecule type" value="Genomic_DNA"/>
</dbReference>
<feature type="transmembrane region" description="Helical" evidence="1">
    <location>
        <begin position="6"/>
        <end position="25"/>
    </location>
</feature>
<name>A0ABV9MCB7_9BACL</name>
<evidence type="ECO:0000256" key="1">
    <source>
        <dbReference type="SAM" id="Phobius"/>
    </source>
</evidence>
<feature type="transmembrane region" description="Helical" evidence="1">
    <location>
        <begin position="32"/>
        <end position="52"/>
    </location>
</feature>
<protein>
    <submittedName>
        <fullName evidence="2">Holin</fullName>
    </submittedName>
</protein>
<dbReference type="InterPro" id="IPR009708">
    <property type="entry name" value="Phage_A118_holin/antiholin"/>
</dbReference>
<keyword evidence="3" id="KW-1185">Reference proteome</keyword>